<evidence type="ECO:0000259" key="3">
    <source>
        <dbReference type="PROSITE" id="PS50158"/>
    </source>
</evidence>
<reference evidence="4" key="2">
    <citation type="submission" date="2021-09" db="EMBL/GenBank/DDBJ databases">
        <authorList>
            <person name="Jia N."/>
            <person name="Wang J."/>
            <person name="Shi W."/>
            <person name="Du L."/>
            <person name="Sun Y."/>
            <person name="Zhan W."/>
            <person name="Jiang J."/>
            <person name="Wang Q."/>
            <person name="Zhang B."/>
            <person name="Ji P."/>
            <person name="Sakyi L.B."/>
            <person name="Cui X."/>
            <person name="Yuan T."/>
            <person name="Jiang B."/>
            <person name="Yang W."/>
            <person name="Lam T.T.-Y."/>
            <person name="Chang Q."/>
            <person name="Ding S."/>
            <person name="Wang X."/>
            <person name="Zhu J."/>
            <person name="Ruan X."/>
            <person name="Zhao L."/>
            <person name="Wei J."/>
            <person name="Que T."/>
            <person name="Du C."/>
            <person name="Cheng J."/>
            <person name="Dai P."/>
            <person name="Han X."/>
            <person name="Huang E."/>
            <person name="Gao Y."/>
            <person name="Liu J."/>
            <person name="Shao H."/>
            <person name="Ye R."/>
            <person name="Li L."/>
            <person name="Wei W."/>
            <person name="Wang X."/>
            <person name="Wang C."/>
            <person name="Huo Q."/>
            <person name="Li W."/>
            <person name="Guo W."/>
            <person name="Chen H."/>
            <person name="Chen S."/>
            <person name="Zhou L."/>
            <person name="Zhou L."/>
            <person name="Ni X."/>
            <person name="Tian J."/>
            <person name="Zhou Y."/>
            <person name="Sheng Y."/>
            <person name="Liu T."/>
            <person name="Pan Y."/>
            <person name="Xia L."/>
            <person name="Li J."/>
            <person name="Zhao F."/>
            <person name="Cao W."/>
        </authorList>
    </citation>
    <scope>NUCLEOTIDE SEQUENCE</scope>
    <source>
        <strain evidence="4">Rmic-2018</strain>
        <tissue evidence="4">Larvae</tissue>
    </source>
</reference>
<reference evidence="4" key="1">
    <citation type="journal article" date="2020" name="Cell">
        <title>Large-Scale Comparative Analyses of Tick Genomes Elucidate Their Genetic Diversity and Vector Capacities.</title>
        <authorList>
            <consortium name="Tick Genome and Microbiome Consortium (TIGMIC)"/>
            <person name="Jia N."/>
            <person name="Wang J."/>
            <person name="Shi W."/>
            <person name="Du L."/>
            <person name="Sun Y."/>
            <person name="Zhan W."/>
            <person name="Jiang J.F."/>
            <person name="Wang Q."/>
            <person name="Zhang B."/>
            <person name="Ji P."/>
            <person name="Bell-Sakyi L."/>
            <person name="Cui X.M."/>
            <person name="Yuan T.T."/>
            <person name="Jiang B.G."/>
            <person name="Yang W.F."/>
            <person name="Lam T.T."/>
            <person name="Chang Q.C."/>
            <person name="Ding S.J."/>
            <person name="Wang X.J."/>
            <person name="Zhu J.G."/>
            <person name="Ruan X.D."/>
            <person name="Zhao L."/>
            <person name="Wei J.T."/>
            <person name="Ye R.Z."/>
            <person name="Que T.C."/>
            <person name="Du C.H."/>
            <person name="Zhou Y.H."/>
            <person name="Cheng J.X."/>
            <person name="Dai P.F."/>
            <person name="Guo W.B."/>
            <person name="Han X.H."/>
            <person name="Huang E.J."/>
            <person name="Li L.F."/>
            <person name="Wei W."/>
            <person name="Gao Y.C."/>
            <person name="Liu J.Z."/>
            <person name="Shao H.Z."/>
            <person name="Wang X."/>
            <person name="Wang C.C."/>
            <person name="Yang T.C."/>
            <person name="Huo Q.B."/>
            <person name="Li W."/>
            <person name="Chen H.Y."/>
            <person name="Chen S.E."/>
            <person name="Zhou L.G."/>
            <person name="Ni X.B."/>
            <person name="Tian J.H."/>
            <person name="Sheng Y."/>
            <person name="Liu T."/>
            <person name="Pan Y.S."/>
            <person name="Xia L.Y."/>
            <person name="Li J."/>
            <person name="Zhao F."/>
            <person name="Cao W.C."/>
        </authorList>
    </citation>
    <scope>NUCLEOTIDE SEQUENCE</scope>
    <source>
        <strain evidence="4">Rmic-2018</strain>
    </source>
</reference>
<protein>
    <recommendedName>
        <fullName evidence="3">CCHC-type domain-containing protein</fullName>
    </recommendedName>
</protein>
<accession>A0A9J6F9L9</accession>
<dbReference type="InterPro" id="IPR001878">
    <property type="entry name" value="Znf_CCHC"/>
</dbReference>
<dbReference type="EMBL" id="JABSTU010000001">
    <property type="protein sequence ID" value="KAH8042676.1"/>
    <property type="molecule type" value="Genomic_DNA"/>
</dbReference>
<feature type="compositionally biased region" description="Low complexity" evidence="2">
    <location>
        <begin position="205"/>
        <end position="234"/>
    </location>
</feature>
<proteinExistence type="predicted"/>
<dbReference type="AlphaFoldDB" id="A0A9J6F9L9"/>
<comment type="caution">
    <text evidence="4">The sequence shown here is derived from an EMBL/GenBank/DDBJ whole genome shotgun (WGS) entry which is preliminary data.</text>
</comment>
<evidence type="ECO:0000313" key="5">
    <source>
        <dbReference type="Proteomes" id="UP000821866"/>
    </source>
</evidence>
<dbReference type="GO" id="GO:0003676">
    <property type="term" value="F:nucleic acid binding"/>
    <property type="evidence" value="ECO:0007669"/>
    <property type="project" value="InterPro"/>
</dbReference>
<dbReference type="GO" id="GO:0008270">
    <property type="term" value="F:zinc ion binding"/>
    <property type="evidence" value="ECO:0007669"/>
    <property type="project" value="UniProtKB-KW"/>
</dbReference>
<keyword evidence="1" id="KW-0862">Zinc</keyword>
<evidence type="ECO:0000313" key="4">
    <source>
        <dbReference type="EMBL" id="KAH8042676.1"/>
    </source>
</evidence>
<dbReference type="InterPro" id="IPR036875">
    <property type="entry name" value="Znf_CCHC_sf"/>
</dbReference>
<dbReference type="PROSITE" id="PS50158">
    <property type="entry name" value="ZF_CCHC"/>
    <property type="match status" value="1"/>
</dbReference>
<name>A0A9J6F9L9_RHIMP</name>
<keyword evidence="5" id="KW-1185">Reference proteome</keyword>
<gene>
    <name evidence="4" type="ORF">HPB51_025308</name>
</gene>
<keyword evidence="1" id="KW-0479">Metal-binding</keyword>
<feature type="compositionally biased region" description="Basic and acidic residues" evidence="2">
    <location>
        <begin position="182"/>
        <end position="200"/>
    </location>
</feature>
<sequence length="340" mass="38336">MQISMPSQANAKAYASLQAITVNNAKYEVSSYIVAPDNTCKGIIRNVDMEIDDEELRRLLIQPRNPTVLEVRRIKNSTTVVILIEGLRVPNYVMCGPSIVKCTLYRRQTDICYTCGRLGHRADVCPTPGNVICRGCGMTSPGDQYVCSPKCAFCGGPHPTADSTCTQRFEIPYIVRQRRRERRDFDKDFPPIHELSEPAKKSRSQSRSSRGRSPYKSGPRSTSRSQSRSCSRSRGPAVSVKVPAATATEWADHVRGSQKQVTGGILPEQNNDRIIQLEKENAALKEVIAQLRVEILTRKKANTAKSEAPQPPQVTRLENPLKRLWNCPWKHLWKRPWKRP</sequence>
<dbReference type="Pfam" id="PF00098">
    <property type="entry name" value="zf-CCHC"/>
    <property type="match status" value="1"/>
</dbReference>
<keyword evidence="1" id="KW-0863">Zinc-finger</keyword>
<feature type="domain" description="CCHC-type" evidence="3">
    <location>
        <begin position="112"/>
        <end position="126"/>
    </location>
</feature>
<evidence type="ECO:0000256" key="2">
    <source>
        <dbReference type="SAM" id="MobiDB-lite"/>
    </source>
</evidence>
<dbReference type="Proteomes" id="UP000821866">
    <property type="component" value="Chromosome 1"/>
</dbReference>
<feature type="region of interest" description="Disordered" evidence="2">
    <location>
        <begin position="182"/>
        <end position="244"/>
    </location>
</feature>
<dbReference type="SUPFAM" id="SSF57756">
    <property type="entry name" value="Retrovirus zinc finger-like domains"/>
    <property type="match status" value="1"/>
</dbReference>
<organism evidence="4 5">
    <name type="scientific">Rhipicephalus microplus</name>
    <name type="common">Cattle tick</name>
    <name type="synonym">Boophilus microplus</name>
    <dbReference type="NCBI Taxonomy" id="6941"/>
    <lineage>
        <taxon>Eukaryota</taxon>
        <taxon>Metazoa</taxon>
        <taxon>Ecdysozoa</taxon>
        <taxon>Arthropoda</taxon>
        <taxon>Chelicerata</taxon>
        <taxon>Arachnida</taxon>
        <taxon>Acari</taxon>
        <taxon>Parasitiformes</taxon>
        <taxon>Ixodida</taxon>
        <taxon>Ixodoidea</taxon>
        <taxon>Ixodidae</taxon>
        <taxon>Rhipicephalinae</taxon>
        <taxon>Rhipicephalus</taxon>
        <taxon>Boophilus</taxon>
    </lineage>
</organism>
<evidence type="ECO:0000256" key="1">
    <source>
        <dbReference type="PROSITE-ProRule" id="PRU00047"/>
    </source>
</evidence>